<accession>A0A6A7YVK1</accession>
<dbReference type="InterPro" id="IPR037682">
    <property type="entry name" value="TonB_C"/>
</dbReference>
<keyword evidence="2" id="KW-0812">Transmembrane</keyword>
<feature type="domain" description="TonB C-terminal" evidence="5">
    <location>
        <begin position="18"/>
        <end position="114"/>
    </location>
</feature>
<sequence length="226" mass="25056">MKHLMGLAVLLMAFNTWGHNSPPSLVYLLEPTYPTDLKLLGIEGDVRVRMLVNLDGTVVDPVILYSSHPEFAGATLKAVRAWRFSPWALGAGRPEQVEVIAPLLFNADSSGKKIKPLSAIDLEASTCRQLNTDIENHMRRRVNLPLAHLGLFSKTRYQLISGLVAQRYSSEELAIALFDLSQATESIVRTCQRTISRRFVEKLPESVQLLLARAVSVKAPAESQPI</sequence>
<dbReference type="Proteomes" id="UP000713985">
    <property type="component" value="Unassembled WGS sequence"/>
</dbReference>
<evidence type="ECO:0000256" key="3">
    <source>
        <dbReference type="ARBA" id="ARBA00022989"/>
    </source>
</evidence>
<dbReference type="GO" id="GO:0016020">
    <property type="term" value="C:membrane"/>
    <property type="evidence" value="ECO:0007669"/>
    <property type="project" value="UniProtKB-SubCell"/>
</dbReference>
<dbReference type="EMBL" id="WIVT01000025">
    <property type="protein sequence ID" value="MQU18338.1"/>
    <property type="molecule type" value="Genomic_DNA"/>
</dbReference>
<keyword evidence="3" id="KW-1133">Transmembrane helix</keyword>
<organism evidence="7">
    <name type="scientific">Pseudomonas helleri</name>
    <dbReference type="NCBI Taxonomy" id="1608996"/>
    <lineage>
        <taxon>Bacteria</taxon>
        <taxon>Pseudomonadati</taxon>
        <taxon>Pseudomonadota</taxon>
        <taxon>Gammaproteobacteria</taxon>
        <taxon>Pseudomonadales</taxon>
        <taxon>Pseudomonadaceae</taxon>
        <taxon>Pseudomonas</taxon>
    </lineage>
</organism>
<gene>
    <name evidence="8" type="ORF">GHN41_18065</name>
    <name evidence="7" type="ORF">GHN86_13440</name>
    <name evidence="6" type="ORF">GHN94_13720</name>
    <name evidence="9" type="ORF">GHO29_15115</name>
</gene>
<protein>
    <submittedName>
        <fullName evidence="7">TonB family protein</fullName>
    </submittedName>
</protein>
<dbReference type="InterPro" id="IPR006260">
    <property type="entry name" value="TonB/TolA_C"/>
</dbReference>
<evidence type="ECO:0000313" key="11">
    <source>
        <dbReference type="Proteomes" id="UP000443000"/>
    </source>
</evidence>
<dbReference type="SUPFAM" id="SSF74653">
    <property type="entry name" value="TolA/TonB C-terminal domain"/>
    <property type="match status" value="1"/>
</dbReference>
<proteinExistence type="predicted"/>
<comment type="subcellular location">
    <subcellularLocation>
        <location evidence="1">Membrane</location>
        <topology evidence="1">Single-pass membrane protein</topology>
    </subcellularLocation>
</comment>
<dbReference type="AlphaFoldDB" id="A0A6A7YVK1"/>
<evidence type="ECO:0000256" key="4">
    <source>
        <dbReference type="ARBA" id="ARBA00023136"/>
    </source>
</evidence>
<evidence type="ECO:0000313" key="6">
    <source>
        <dbReference type="EMBL" id="MQT26884.1"/>
    </source>
</evidence>
<dbReference type="EMBL" id="WIVW01000020">
    <property type="protein sequence ID" value="MQU27811.1"/>
    <property type="molecule type" value="Genomic_DNA"/>
</dbReference>
<evidence type="ECO:0000256" key="1">
    <source>
        <dbReference type="ARBA" id="ARBA00004167"/>
    </source>
</evidence>
<name>A0A6A7YVK1_9PSED</name>
<dbReference type="PROSITE" id="PS52015">
    <property type="entry name" value="TONB_CTD"/>
    <property type="match status" value="1"/>
</dbReference>
<evidence type="ECO:0000259" key="5">
    <source>
        <dbReference type="PROSITE" id="PS52015"/>
    </source>
</evidence>
<dbReference type="Proteomes" id="UP000437970">
    <property type="component" value="Unassembled WGS sequence"/>
</dbReference>
<evidence type="ECO:0000313" key="10">
    <source>
        <dbReference type="Proteomes" id="UP000437970"/>
    </source>
</evidence>
<keyword evidence="4" id="KW-0472">Membrane</keyword>
<dbReference type="RefSeq" id="WP_153380051.1">
    <property type="nucleotide sequence ID" value="NZ_JBITTT010000006.1"/>
</dbReference>
<evidence type="ECO:0000313" key="7">
    <source>
        <dbReference type="EMBL" id="MQT81062.1"/>
    </source>
</evidence>
<dbReference type="GO" id="GO:0055085">
    <property type="term" value="P:transmembrane transport"/>
    <property type="evidence" value="ECO:0007669"/>
    <property type="project" value="InterPro"/>
</dbReference>
<dbReference type="NCBIfam" id="TIGR01352">
    <property type="entry name" value="tonB_Cterm"/>
    <property type="match status" value="1"/>
</dbReference>
<dbReference type="EMBL" id="WIWP01000022">
    <property type="protein sequence ID" value="MQT26884.1"/>
    <property type="molecule type" value="Genomic_DNA"/>
</dbReference>
<dbReference type="Gene3D" id="3.30.1150.10">
    <property type="match status" value="1"/>
</dbReference>
<dbReference type="Proteomes" id="UP000443000">
    <property type="component" value="Unassembled WGS sequence"/>
</dbReference>
<evidence type="ECO:0000313" key="12">
    <source>
        <dbReference type="Proteomes" id="UP000713985"/>
    </source>
</evidence>
<evidence type="ECO:0000313" key="8">
    <source>
        <dbReference type="EMBL" id="MQU18338.1"/>
    </source>
</evidence>
<keyword evidence="12" id="KW-1185">Reference proteome</keyword>
<dbReference type="OrthoDB" id="7032307at2"/>
<comment type="caution">
    <text evidence="7">The sequence shown here is derived from an EMBL/GenBank/DDBJ whole genome shotgun (WGS) entry which is preliminary data.</text>
</comment>
<dbReference type="Pfam" id="PF03544">
    <property type="entry name" value="TonB_C"/>
    <property type="match status" value="1"/>
</dbReference>
<evidence type="ECO:0000256" key="2">
    <source>
        <dbReference type="ARBA" id="ARBA00022692"/>
    </source>
</evidence>
<reference evidence="10 11" key="1">
    <citation type="submission" date="2019-10" db="EMBL/GenBank/DDBJ databases">
        <title>Evaluation of single-gene subtyping targets for Pseudomonas.</title>
        <authorList>
            <person name="Reichler S.J."/>
            <person name="Orsi R.H."/>
            <person name="Wiedmann M."/>
            <person name="Martin N.H."/>
            <person name="Murphy S.I."/>
        </authorList>
    </citation>
    <scope>NUCLEOTIDE SEQUENCE</scope>
    <source>
        <strain evidence="6 12">FSL R10-0802</strain>
        <strain evidence="8 11">FSL R10-1594</strain>
        <strain evidence="9 10">FSL R10-1984</strain>
        <strain evidence="7">FSL R10-2339</strain>
    </source>
</reference>
<evidence type="ECO:0000313" key="9">
    <source>
        <dbReference type="EMBL" id="MQU27811.1"/>
    </source>
</evidence>
<dbReference type="EMBL" id="WIWC01000020">
    <property type="protein sequence ID" value="MQT81062.1"/>
    <property type="molecule type" value="Genomic_DNA"/>
</dbReference>